<feature type="compositionally biased region" description="Polar residues" evidence="1">
    <location>
        <begin position="25"/>
        <end position="34"/>
    </location>
</feature>
<protein>
    <submittedName>
        <fullName evidence="2">Uncharacterized protein</fullName>
    </submittedName>
</protein>
<evidence type="ECO:0000313" key="3">
    <source>
        <dbReference type="Proteomes" id="UP000324748"/>
    </source>
</evidence>
<accession>A0A5B0QYP2</accession>
<evidence type="ECO:0000256" key="1">
    <source>
        <dbReference type="SAM" id="MobiDB-lite"/>
    </source>
</evidence>
<feature type="region of interest" description="Disordered" evidence="1">
    <location>
        <begin position="25"/>
        <end position="53"/>
    </location>
</feature>
<dbReference type="EMBL" id="VSWC01000002">
    <property type="protein sequence ID" value="KAA1118063.1"/>
    <property type="molecule type" value="Genomic_DNA"/>
</dbReference>
<keyword evidence="3" id="KW-1185">Reference proteome</keyword>
<reference evidence="2 3" key="1">
    <citation type="submission" date="2019-05" db="EMBL/GenBank/DDBJ databases">
        <title>Emergence of the Ug99 lineage of the wheat stem rust pathogen through somatic hybridization.</title>
        <authorList>
            <person name="Li F."/>
            <person name="Upadhyaya N.M."/>
            <person name="Sperschneider J."/>
            <person name="Matny O."/>
            <person name="Nguyen-Phuc H."/>
            <person name="Mago R."/>
            <person name="Raley C."/>
            <person name="Miller M.E."/>
            <person name="Silverstein K.A.T."/>
            <person name="Henningsen E."/>
            <person name="Hirsch C.D."/>
            <person name="Visser B."/>
            <person name="Pretorius Z.A."/>
            <person name="Steffenson B.J."/>
            <person name="Schwessinger B."/>
            <person name="Dodds P.N."/>
            <person name="Figueroa M."/>
        </authorList>
    </citation>
    <scope>NUCLEOTIDE SEQUENCE [LARGE SCALE GENOMIC DNA]</scope>
    <source>
        <strain evidence="2">21-0</strain>
    </source>
</reference>
<evidence type="ECO:0000313" key="2">
    <source>
        <dbReference type="EMBL" id="KAA1118063.1"/>
    </source>
</evidence>
<name>A0A5B0QYP2_PUCGR</name>
<dbReference type="Proteomes" id="UP000324748">
    <property type="component" value="Unassembled WGS sequence"/>
</dbReference>
<proteinExistence type="predicted"/>
<comment type="caution">
    <text evidence="2">The sequence shown here is derived from an EMBL/GenBank/DDBJ whole genome shotgun (WGS) entry which is preliminary data.</text>
</comment>
<sequence>MHNNPANSQKWTVHRSSQGTIQVEVTSNITTPTKPLSAFKHLSEGRHGNHLPV</sequence>
<dbReference type="AlphaFoldDB" id="A0A5B0QYP2"/>
<gene>
    <name evidence="2" type="ORF">PGT21_030643</name>
</gene>
<organism evidence="2 3">
    <name type="scientific">Puccinia graminis f. sp. tritici</name>
    <dbReference type="NCBI Taxonomy" id="56615"/>
    <lineage>
        <taxon>Eukaryota</taxon>
        <taxon>Fungi</taxon>
        <taxon>Dikarya</taxon>
        <taxon>Basidiomycota</taxon>
        <taxon>Pucciniomycotina</taxon>
        <taxon>Pucciniomycetes</taxon>
        <taxon>Pucciniales</taxon>
        <taxon>Pucciniaceae</taxon>
        <taxon>Puccinia</taxon>
    </lineage>
</organism>